<dbReference type="GO" id="GO:0000049">
    <property type="term" value="F:tRNA binding"/>
    <property type="evidence" value="ECO:0007669"/>
    <property type="project" value="TreeGrafter"/>
</dbReference>
<dbReference type="InterPro" id="IPR006195">
    <property type="entry name" value="aa-tRNA-synth_II"/>
</dbReference>
<dbReference type="SUPFAM" id="SSF55681">
    <property type="entry name" value="Class II aaRS and biotin synthetases"/>
    <property type="match status" value="1"/>
</dbReference>
<dbReference type="InterPro" id="IPR044136">
    <property type="entry name" value="Lys-tRNA-ligase_II_N"/>
</dbReference>
<dbReference type="CDD" id="cd00775">
    <property type="entry name" value="LysRS_core"/>
    <property type="match status" value="1"/>
</dbReference>
<dbReference type="Gene3D" id="3.30.930.10">
    <property type="entry name" value="Bira Bifunctional Protein, Domain 2"/>
    <property type="match status" value="1"/>
</dbReference>
<dbReference type="GO" id="GO:0004824">
    <property type="term" value="F:lysine-tRNA ligase activity"/>
    <property type="evidence" value="ECO:0007669"/>
    <property type="project" value="UniProtKB-UniRule"/>
</dbReference>
<dbReference type="Pfam" id="PF00152">
    <property type="entry name" value="tRNA-synt_2"/>
    <property type="match status" value="1"/>
</dbReference>
<keyword evidence="7" id="KW-0963">Cytoplasm</keyword>
<dbReference type="PRINTS" id="PR00982">
    <property type="entry name" value="TRNASYNTHLYS"/>
</dbReference>
<comment type="subunit">
    <text evidence="7">Homodimer.</text>
</comment>
<proteinExistence type="inferred from homology"/>
<protein>
    <recommendedName>
        <fullName evidence="7">Lysine--tRNA ligase</fullName>
        <ecNumber evidence="7">6.1.1.6</ecNumber>
    </recommendedName>
    <alternativeName>
        <fullName evidence="7">Lysyl-tRNA synthetase</fullName>
        <shortName evidence="7">LysRS</shortName>
    </alternativeName>
</protein>
<dbReference type="NCBIfam" id="TIGR00499">
    <property type="entry name" value="lysS_bact"/>
    <property type="match status" value="1"/>
</dbReference>
<evidence type="ECO:0000256" key="4">
    <source>
        <dbReference type="ARBA" id="ARBA00022840"/>
    </source>
</evidence>
<comment type="subcellular location">
    <subcellularLocation>
        <location evidence="7">Cytoplasm</location>
    </subcellularLocation>
</comment>
<dbReference type="SUPFAM" id="SSF50249">
    <property type="entry name" value="Nucleic acid-binding proteins"/>
    <property type="match status" value="1"/>
</dbReference>
<evidence type="ECO:0000313" key="10">
    <source>
        <dbReference type="EMBL" id="OHA72345.1"/>
    </source>
</evidence>
<keyword evidence="4 7" id="KW-0067">ATP-binding</keyword>
<dbReference type="Pfam" id="PF01336">
    <property type="entry name" value="tRNA_anti-codon"/>
    <property type="match status" value="1"/>
</dbReference>
<dbReference type="InterPro" id="IPR018149">
    <property type="entry name" value="Lys-tRNA-synth_II_C"/>
</dbReference>
<dbReference type="PANTHER" id="PTHR42918">
    <property type="entry name" value="LYSYL-TRNA SYNTHETASE"/>
    <property type="match status" value="1"/>
</dbReference>
<organism evidence="10 11">
    <name type="scientific">Candidatus Wildermuthbacteria bacterium RIFCSPLOWO2_01_FULL_47_18</name>
    <dbReference type="NCBI Taxonomy" id="1802460"/>
    <lineage>
        <taxon>Bacteria</taxon>
        <taxon>Candidatus Wildermuthiibacteriota</taxon>
    </lineage>
</organism>
<comment type="caution">
    <text evidence="10">The sequence shown here is derived from an EMBL/GenBank/DDBJ whole genome shotgun (WGS) entry which is preliminary data.</text>
</comment>
<dbReference type="GO" id="GO:0006430">
    <property type="term" value="P:lysyl-tRNA aminoacylation"/>
    <property type="evidence" value="ECO:0007669"/>
    <property type="project" value="UniProtKB-UniRule"/>
</dbReference>
<dbReference type="InterPro" id="IPR045864">
    <property type="entry name" value="aa-tRNA-synth_II/BPL/LPL"/>
</dbReference>
<evidence type="ECO:0000256" key="2">
    <source>
        <dbReference type="ARBA" id="ARBA00022723"/>
    </source>
</evidence>
<evidence type="ECO:0000256" key="6">
    <source>
        <dbReference type="ARBA" id="ARBA00048573"/>
    </source>
</evidence>
<dbReference type="PANTHER" id="PTHR42918:SF15">
    <property type="entry name" value="LYSINE--TRNA LIGASE, CHLOROPLASTIC_MITOCHONDRIAL"/>
    <property type="match status" value="1"/>
</dbReference>
<keyword evidence="7" id="KW-0648">Protein biosynthesis</keyword>
<accession>A0A1G2RHM9</accession>
<gene>
    <name evidence="7" type="primary">lysS</name>
    <name evidence="10" type="ORF">A3A27_02090</name>
</gene>
<name>A0A1G2RHM9_9BACT</name>
<dbReference type="InterPro" id="IPR004364">
    <property type="entry name" value="Aa-tRNA-synt_II"/>
</dbReference>
<reference evidence="10 11" key="1">
    <citation type="journal article" date="2016" name="Nat. Commun.">
        <title>Thousands of microbial genomes shed light on interconnected biogeochemical processes in an aquifer system.</title>
        <authorList>
            <person name="Anantharaman K."/>
            <person name="Brown C.T."/>
            <person name="Hug L.A."/>
            <person name="Sharon I."/>
            <person name="Castelle C.J."/>
            <person name="Probst A.J."/>
            <person name="Thomas B.C."/>
            <person name="Singh A."/>
            <person name="Wilkins M.J."/>
            <person name="Karaoz U."/>
            <person name="Brodie E.L."/>
            <person name="Williams K.H."/>
            <person name="Hubbard S.S."/>
            <person name="Banfield J.F."/>
        </authorList>
    </citation>
    <scope>NUCLEOTIDE SEQUENCE [LARGE SCALE GENOMIC DNA]</scope>
</reference>
<evidence type="ECO:0000256" key="3">
    <source>
        <dbReference type="ARBA" id="ARBA00022741"/>
    </source>
</evidence>
<keyword evidence="7 8" id="KW-0460">Magnesium</keyword>
<dbReference type="HAMAP" id="MF_00252">
    <property type="entry name" value="Lys_tRNA_synth_class2"/>
    <property type="match status" value="1"/>
</dbReference>
<keyword evidence="5 7" id="KW-0030">Aminoacyl-tRNA synthetase</keyword>
<keyword evidence="2 7" id="KW-0479">Metal-binding</keyword>
<comment type="catalytic activity">
    <reaction evidence="6 7 8">
        <text>tRNA(Lys) + L-lysine + ATP = L-lysyl-tRNA(Lys) + AMP + diphosphate</text>
        <dbReference type="Rhea" id="RHEA:20792"/>
        <dbReference type="Rhea" id="RHEA-COMP:9696"/>
        <dbReference type="Rhea" id="RHEA-COMP:9697"/>
        <dbReference type="ChEBI" id="CHEBI:30616"/>
        <dbReference type="ChEBI" id="CHEBI:32551"/>
        <dbReference type="ChEBI" id="CHEBI:33019"/>
        <dbReference type="ChEBI" id="CHEBI:78442"/>
        <dbReference type="ChEBI" id="CHEBI:78529"/>
        <dbReference type="ChEBI" id="CHEBI:456215"/>
        <dbReference type="EC" id="6.1.1.6"/>
    </reaction>
</comment>
<dbReference type="GO" id="GO:0000287">
    <property type="term" value="F:magnesium ion binding"/>
    <property type="evidence" value="ECO:0007669"/>
    <property type="project" value="UniProtKB-UniRule"/>
</dbReference>
<feature type="binding site" evidence="7">
    <location>
        <position position="405"/>
    </location>
    <ligand>
        <name>Mg(2+)</name>
        <dbReference type="ChEBI" id="CHEBI:18420"/>
        <label>1</label>
    </ligand>
</feature>
<dbReference type="InterPro" id="IPR012340">
    <property type="entry name" value="NA-bd_OB-fold"/>
</dbReference>
<dbReference type="AlphaFoldDB" id="A0A1G2RHM9"/>
<evidence type="ECO:0000256" key="5">
    <source>
        <dbReference type="ARBA" id="ARBA00023146"/>
    </source>
</evidence>
<comment type="cofactor">
    <cofactor evidence="7 8">
        <name>Mg(2+)</name>
        <dbReference type="ChEBI" id="CHEBI:18420"/>
    </cofactor>
    <text evidence="7 8">Binds 3 Mg(2+) ions per subunit.</text>
</comment>
<dbReference type="Proteomes" id="UP000177287">
    <property type="component" value="Unassembled WGS sequence"/>
</dbReference>
<keyword evidence="1 7" id="KW-0436">Ligase</keyword>
<sequence>MAAIEEIRNARLKKLERLQSAGLQVYPGELKRTHTVSQLIGEFGALEKSKKEIIAAGRIKSLREHGGSTFFDIEDGSGSFQAYLKKDGVGESVYSLFLETFDIGDFVQVRGTLFSTKKGEKTLEAKDFTMLAKSLLPLPEKWHGLQDVEERYRKRYLDLLFNPEVKKKFEQRSKIVSSLREFLGTEGFMEVETPILQPLYGGAEAKPFTTHLNAFDMDMFLRIAPELYLKRLLVGGYEKVYEIGRIFRNEGVDRQHNPDFTMLEFYWAYADYKDMMKLVEQLFSFVLKEVFGGTIISYEGKEINFKVPFERIEYVALVKKFADVDIESSNKDALFKKAKELGVSVEKEMGKFQIADAIYKKFCLPKLWEPTFVIHHPAGSKPLAKELSGNPSQLASFQLIVAGWELINAFSEQNDPLKQKEVFEAQVAMRKEGMADAHPMDEDFIEALEYGMPPAAGFGMGIDRLTALLTDSHSLREVILFPTMKPK</sequence>
<evidence type="ECO:0000256" key="7">
    <source>
        <dbReference type="HAMAP-Rule" id="MF_00252"/>
    </source>
</evidence>
<dbReference type="InterPro" id="IPR004365">
    <property type="entry name" value="NA-bd_OB_tRNA"/>
</dbReference>
<dbReference type="Gene3D" id="2.40.50.140">
    <property type="entry name" value="Nucleic acid-binding proteins"/>
    <property type="match status" value="1"/>
</dbReference>
<evidence type="ECO:0000313" key="11">
    <source>
        <dbReference type="Proteomes" id="UP000177287"/>
    </source>
</evidence>
<feature type="domain" description="Aminoacyl-transfer RNA synthetases class-II family profile" evidence="9">
    <location>
        <begin position="169"/>
        <end position="486"/>
    </location>
</feature>
<dbReference type="EC" id="6.1.1.6" evidence="7"/>
<dbReference type="PROSITE" id="PS50862">
    <property type="entry name" value="AA_TRNA_LIGASE_II"/>
    <property type="match status" value="1"/>
</dbReference>
<dbReference type="CDD" id="cd04322">
    <property type="entry name" value="LysRS_N"/>
    <property type="match status" value="1"/>
</dbReference>
<dbReference type="NCBIfam" id="NF001756">
    <property type="entry name" value="PRK00484.1"/>
    <property type="match status" value="1"/>
</dbReference>
<dbReference type="InterPro" id="IPR002313">
    <property type="entry name" value="Lys-tRNA-ligase_II"/>
</dbReference>
<evidence type="ECO:0000256" key="8">
    <source>
        <dbReference type="RuleBase" id="RU000336"/>
    </source>
</evidence>
<dbReference type="EMBL" id="MHUF01000020">
    <property type="protein sequence ID" value="OHA72345.1"/>
    <property type="molecule type" value="Genomic_DNA"/>
</dbReference>
<comment type="similarity">
    <text evidence="7">Belongs to the class-II aminoacyl-tRNA synthetase family.</text>
</comment>
<dbReference type="GO" id="GO:0005829">
    <property type="term" value="C:cytosol"/>
    <property type="evidence" value="ECO:0007669"/>
    <property type="project" value="TreeGrafter"/>
</dbReference>
<evidence type="ECO:0000259" key="9">
    <source>
        <dbReference type="PROSITE" id="PS50862"/>
    </source>
</evidence>
<comment type="caution">
    <text evidence="7">Lacks conserved residue(s) required for the propagation of feature annotation.</text>
</comment>
<keyword evidence="3 7" id="KW-0547">Nucleotide-binding</keyword>
<evidence type="ECO:0000256" key="1">
    <source>
        <dbReference type="ARBA" id="ARBA00022598"/>
    </source>
</evidence>
<feature type="binding site" evidence="7">
    <location>
        <position position="405"/>
    </location>
    <ligand>
        <name>Mg(2+)</name>
        <dbReference type="ChEBI" id="CHEBI:18420"/>
        <label>2</label>
    </ligand>
</feature>
<dbReference type="GO" id="GO:0005524">
    <property type="term" value="F:ATP binding"/>
    <property type="evidence" value="ECO:0007669"/>
    <property type="project" value="UniProtKB-UniRule"/>
</dbReference>